<comment type="PTM">
    <text evidence="9">Cleaved by prepilin peptidase.</text>
</comment>
<dbReference type="PANTHER" id="PTHR38779">
    <property type="entry name" value="TYPE II SECRETION SYSTEM PROTEIN I-RELATED"/>
    <property type="match status" value="1"/>
</dbReference>
<keyword evidence="7" id="KW-1133">Transmembrane helix</keyword>
<keyword evidence="4 9" id="KW-0488">Methylation</keyword>
<keyword evidence="6" id="KW-0812">Transmembrane</keyword>
<dbReference type="InterPro" id="IPR045584">
    <property type="entry name" value="Pilin-like"/>
</dbReference>
<accession>A0ABY0FBH7</accession>
<dbReference type="InterPro" id="IPR003413">
    <property type="entry name" value="T2SS_GspI_C"/>
</dbReference>
<evidence type="ECO:0000259" key="10">
    <source>
        <dbReference type="Pfam" id="PF02501"/>
    </source>
</evidence>
<dbReference type="Pfam" id="PF02501">
    <property type="entry name" value="T2SSI"/>
    <property type="match status" value="1"/>
</dbReference>
<evidence type="ECO:0000313" key="12">
    <source>
        <dbReference type="Proteomes" id="UP000290682"/>
    </source>
</evidence>
<gene>
    <name evidence="11" type="primary">gspI</name>
    <name evidence="11" type="ORF">EBB06_10680</name>
</gene>
<feature type="domain" description="Type II secretion system protein GspI C-terminal" evidence="10">
    <location>
        <begin position="40"/>
        <end position="118"/>
    </location>
</feature>
<dbReference type="EMBL" id="REGR01000011">
    <property type="protein sequence ID" value="RXZ43223.1"/>
    <property type="molecule type" value="Genomic_DNA"/>
</dbReference>
<evidence type="ECO:0000256" key="2">
    <source>
        <dbReference type="ARBA" id="ARBA00008358"/>
    </source>
</evidence>
<comment type="similarity">
    <text evidence="2 9">Belongs to the GSP I family.</text>
</comment>
<comment type="subunit">
    <text evidence="9">Type II secretion is composed of four main components: the outer membrane complex, the inner membrane complex, the cytoplasmic secretion ATPase and the periplasm-spanning pseudopilus.</text>
</comment>
<sequence length="123" mass="13293">MKRVRGFTLIEVLVALAISAIALAAMLRASGSAAANGETLRLRMLAGWEAENRVALLRVSGTWPAPGVAEGRAEQGGFALVWRQTVTATQNERFRRVVMTVAEAERPDYPLAELTAYLTPEAP</sequence>
<dbReference type="Proteomes" id="UP000290682">
    <property type="component" value="Unassembled WGS sequence"/>
</dbReference>
<comment type="caution">
    <text evidence="11">The sequence shown here is derived from an EMBL/GenBank/DDBJ whole genome shotgun (WGS) entry which is preliminary data.</text>
</comment>
<evidence type="ECO:0000256" key="7">
    <source>
        <dbReference type="ARBA" id="ARBA00022989"/>
    </source>
</evidence>
<proteinExistence type="inferred from homology"/>
<protein>
    <recommendedName>
        <fullName evidence="9">Type II secretion system protein I</fullName>
        <shortName evidence="9">T2SS minor pseudopilin I</shortName>
    </recommendedName>
</protein>
<evidence type="ECO:0000256" key="1">
    <source>
        <dbReference type="ARBA" id="ARBA00004377"/>
    </source>
</evidence>
<evidence type="ECO:0000256" key="5">
    <source>
        <dbReference type="ARBA" id="ARBA00022519"/>
    </source>
</evidence>
<dbReference type="NCBIfam" id="TIGR01707">
    <property type="entry name" value="gspI"/>
    <property type="match status" value="1"/>
</dbReference>
<name>A0ABY0FBH7_9NEIS</name>
<keyword evidence="8" id="KW-0472">Membrane</keyword>
<dbReference type="Gene3D" id="3.30.1300.30">
    <property type="entry name" value="GSPII I/J protein-like"/>
    <property type="match status" value="1"/>
</dbReference>
<dbReference type="RefSeq" id="WP_129213172.1">
    <property type="nucleotide sequence ID" value="NZ_REGR01000011.1"/>
</dbReference>
<evidence type="ECO:0000256" key="3">
    <source>
        <dbReference type="ARBA" id="ARBA00022475"/>
    </source>
</evidence>
<dbReference type="Pfam" id="PF07963">
    <property type="entry name" value="N_methyl"/>
    <property type="match status" value="1"/>
</dbReference>
<dbReference type="SUPFAM" id="SSF54523">
    <property type="entry name" value="Pili subunits"/>
    <property type="match status" value="1"/>
</dbReference>
<evidence type="ECO:0000256" key="4">
    <source>
        <dbReference type="ARBA" id="ARBA00022481"/>
    </source>
</evidence>
<keyword evidence="12" id="KW-1185">Reference proteome</keyword>
<comment type="subcellular location">
    <subcellularLocation>
        <location evidence="1 9">Cell inner membrane</location>
        <topology evidence="1 9">Single-pass membrane protein</topology>
    </subcellularLocation>
</comment>
<keyword evidence="3" id="KW-1003">Cell membrane</keyword>
<reference evidence="11 12" key="1">
    <citation type="submission" date="2018-10" db="EMBL/GenBank/DDBJ databases">
        <title>Draft genome of Fastidiocella sp. strain 375T, a bacterium isolated from a karstic cave dripping water.</title>
        <authorList>
            <person name="Coelho C."/>
            <person name="Verissimo A."/>
            <person name="Tiago I."/>
        </authorList>
    </citation>
    <scope>NUCLEOTIDE SEQUENCE [LARGE SCALE GENOMIC DNA]</scope>
    <source>
        <strain evidence="11 12">CAVE-375</strain>
    </source>
</reference>
<evidence type="ECO:0000256" key="9">
    <source>
        <dbReference type="RuleBase" id="RU368030"/>
    </source>
</evidence>
<evidence type="ECO:0000313" key="11">
    <source>
        <dbReference type="EMBL" id="RXZ43223.1"/>
    </source>
</evidence>
<organism evidence="11 12">
    <name type="scientific">Crenobacter cavernae</name>
    <dbReference type="NCBI Taxonomy" id="2290923"/>
    <lineage>
        <taxon>Bacteria</taxon>
        <taxon>Pseudomonadati</taxon>
        <taxon>Pseudomonadota</taxon>
        <taxon>Betaproteobacteria</taxon>
        <taxon>Neisseriales</taxon>
        <taxon>Neisseriaceae</taxon>
        <taxon>Crenobacter</taxon>
    </lineage>
</organism>
<dbReference type="InterPro" id="IPR010052">
    <property type="entry name" value="T2SS_protein-GspI"/>
</dbReference>
<dbReference type="PANTHER" id="PTHR38779:SF2">
    <property type="entry name" value="TYPE II SECRETION SYSTEM PROTEIN I-RELATED"/>
    <property type="match status" value="1"/>
</dbReference>
<comment type="function">
    <text evidence="9">Component of the type II secretion system required for the energy-dependent secretion of extracellular factors such as proteases and toxins from the periplasm.</text>
</comment>
<keyword evidence="5 9" id="KW-0997">Cell inner membrane</keyword>
<evidence type="ECO:0000256" key="6">
    <source>
        <dbReference type="ARBA" id="ARBA00022692"/>
    </source>
</evidence>
<dbReference type="InterPro" id="IPR012902">
    <property type="entry name" value="N_methyl_site"/>
</dbReference>
<dbReference type="NCBIfam" id="TIGR02532">
    <property type="entry name" value="IV_pilin_GFxxxE"/>
    <property type="match status" value="1"/>
</dbReference>
<dbReference type="PROSITE" id="PS00409">
    <property type="entry name" value="PROKAR_NTER_METHYL"/>
    <property type="match status" value="1"/>
</dbReference>
<evidence type="ECO:0000256" key="8">
    <source>
        <dbReference type="ARBA" id="ARBA00023136"/>
    </source>
</evidence>